<reference evidence="3 4" key="1">
    <citation type="journal article" date="2016" name="Proc. Natl. Acad. Sci. U.S.A.">
        <title>Comparative genomics of biotechnologically important yeasts.</title>
        <authorList>
            <person name="Riley R."/>
            <person name="Haridas S."/>
            <person name="Wolfe K.H."/>
            <person name="Lopes M.R."/>
            <person name="Hittinger C.T."/>
            <person name="Goeker M."/>
            <person name="Salamov A.A."/>
            <person name="Wisecaver J.H."/>
            <person name="Long T.M."/>
            <person name="Calvey C.H."/>
            <person name="Aerts A.L."/>
            <person name="Barry K.W."/>
            <person name="Choi C."/>
            <person name="Clum A."/>
            <person name="Coughlan A.Y."/>
            <person name="Deshpande S."/>
            <person name="Douglass A.P."/>
            <person name="Hanson S.J."/>
            <person name="Klenk H.-P."/>
            <person name="LaButti K.M."/>
            <person name="Lapidus A."/>
            <person name="Lindquist E.A."/>
            <person name="Lipzen A.M."/>
            <person name="Meier-Kolthoff J.P."/>
            <person name="Ohm R.A."/>
            <person name="Otillar R.P."/>
            <person name="Pangilinan J.L."/>
            <person name="Peng Y."/>
            <person name="Rokas A."/>
            <person name="Rosa C.A."/>
            <person name="Scheuner C."/>
            <person name="Sibirny A.A."/>
            <person name="Slot J.C."/>
            <person name="Stielow J.B."/>
            <person name="Sun H."/>
            <person name="Kurtzman C.P."/>
            <person name="Blackwell M."/>
            <person name="Grigoriev I.V."/>
            <person name="Jeffries T.W."/>
        </authorList>
    </citation>
    <scope>NUCLEOTIDE SEQUENCE [LARGE SCALE GENOMIC DNA]</scope>
    <source>
        <strain evidence="3 4">DSM 6958</strain>
    </source>
</reference>
<name>A0A1E3PGD3_9ASCO</name>
<organism evidence="3 4">
    <name type="scientific">Nadsonia fulvescens var. elongata DSM 6958</name>
    <dbReference type="NCBI Taxonomy" id="857566"/>
    <lineage>
        <taxon>Eukaryota</taxon>
        <taxon>Fungi</taxon>
        <taxon>Dikarya</taxon>
        <taxon>Ascomycota</taxon>
        <taxon>Saccharomycotina</taxon>
        <taxon>Dipodascomycetes</taxon>
        <taxon>Dipodascales</taxon>
        <taxon>Dipodascales incertae sedis</taxon>
        <taxon>Nadsonia</taxon>
    </lineage>
</organism>
<keyword evidence="2" id="KW-0812">Transmembrane</keyword>
<feature type="region of interest" description="Disordered" evidence="1">
    <location>
        <begin position="105"/>
        <end position="171"/>
    </location>
</feature>
<feature type="compositionally biased region" description="Polar residues" evidence="1">
    <location>
        <begin position="128"/>
        <end position="138"/>
    </location>
</feature>
<gene>
    <name evidence="3" type="ORF">NADFUDRAFT_52104</name>
</gene>
<evidence type="ECO:0000313" key="3">
    <source>
        <dbReference type="EMBL" id="ODQ64465.1"/>
    </source>
</evidence>
<evidence type="ECO:0000313" key="4">
    <source>
        <dbReference type="Proteomes" id="UP000095009"/>
    </source>
</evidence>
<dbReference type="EMBL" id="KV454411">
    <property type="protein sequence ID" value="ODQ64465.1"/>
    <property type="molecule type" value="Genomic_DNA"/>
</dbReference>
<dbReference type="Proteomes" id="UP000095009">
    <property type="component" value="Unassembled WGS sequence"/>
</dbReference>
<keyword evidence="2" id="KW-1133">Transmembrane helix</keyword>
<evidence type="ECO:0000256" key="2">
    <source>
        <dbReference type="SAM" id="Phobius"/>
    </source>
</evidence>
<dbReference type="AlphaFoldDB" id="A0A1E3PGD3"/>
<accession>A0A1E3PGD3</accession>
<protein>
    <submittedName>
        <fullName evidence="3">Uncharacterized protein</fullName>
    </submittedName>
</protein>
<evidence type="ECO:0000256" key="1">
    <source>
        <dbReference type="SAM" id="MobiDB-lite"/>
    </source>
</evidence>
<feature type="transmembrane region" description="Helical" evidence="2">
    <location>
        <begin position="259"/>
        <end position="278"/>
    </location>
</feature>
<feature type="transmembrane region" description="Helical" evidence="2">
    <location>
        <begin position="225"/>
        <end position="247"/>
    </location>
</feature>
<keyword evidence="2" id="KW-0472">Membrane</keyword>
<feature type="transmembrane region" description="Helical" evidence="2">
    <location>
        <begin position="187"/>
        <end position="213"/>
    </location>
</feature>
<proteinExistence type="predicted"/>
<sequence>MKPTTSMDIELSNLSENGHYLSDSAESSQNQMNGVSPASFALNDSLLSEPTVRNSNMAHSVAIENSLESKRWYRSIVLVHSILTHTPQGRSREILSRLIQKHLQPDVRTNTDHDNRYLKEDDNRESGGRSNPMSSFQLHASPINDQNRRDKTIGGKCKSQKSGLSGKYRSLPNSRGVHNHDTFDDGIYITISLILACVAVFILPLYDGIFVYYARWFLIITSSYFGPLHTNGFYSILGVLILGMMINRPLTVCSVCLGAWSWVVLIGIVTDAMGIKYYN</sequence>
<keyword evidence="4" id="KW-1185">Reference proteome</keyword>
<feature type="compositionally biased region" description="Basic and acidic residues" evidence="1">
    <location>
        <begin position="105"/>
        <end position="127"/>
    </location>
</feature>